<evidence type="ECO:0000313" key="8">
    <source>
        <dbReference type="EMBL" id="AHK72254.1"/>
    </source>
</evidence>
<feature type="binding site" evidence="7">
    <location>
        <position position="280"/>
    </location>
    <ligand>
        <name>substrate</name>
    </ligand>
</feature>
<feature type="binding site" evidence="7">
    <location>
        <position position="289"/>
    </location>
    <ligand>
        <name>substrate</name>
    </ligand>
</feature>
<keyword evidence="1 7" id="KW-0963">Cytoplasm</keyword>
<sequence length="334" mass="35602">MKHPLPLALTLGDPAGIGPQLAAEAWRRLRHSGEGTFFWLGDPRLVERAVPVTCIAMPEEAAAVFADSLPVLPVPCEVEVIPGQPDSRNAAATITSIRQAVEYALAGRAGGVVTNPIAKHVLAAAGFPYPGHTEFLAALCDMPGEEIMMLASPQLRVVPVTVHVSLRRALETLTTERIVQVAEIANAALRRDFGIMSPRLAIAGLNPHAGEHGMMGGEEITIVQPALDRLRAQGIDCRGPMPPDTMFSAKARPHYDVAICMYHDQALIPLKTLDMEEGVNVTLGLPIIRTSPDHGTAFDIAGPVTETCRADVSSLLAAIRLAGEMSAYREGRGS</sequence>
<feature type="binding site" evidence="7">
    <location>
        <position position="133"/>
    </location>
    <ligand>
        <name>substrate</name>
    </ligand>
</feature>
<keyword evidence="7" id="KW-0170">Cobalt</keyword>
<dbReference type="Gene3D" id="3.40.718.10">
    <property type="entry name" value="Isopropylmalate Dehydrogenase"/>
    <property type="match status" value="1"/>
</dbReference>
<reference evidence="8 9" key="1">
    <citation type="journal article" date="2015" name="Appl. Microbiol. Biotechnol.">
        <title>The consequence of an additional NADH dehydrogenase paralog on the growth of Gluconobacter oxydans DSM3504.</title>
        <authorList>
            <person name="Kostner D."/>
            <person name="Luchterhand B."/>
            <person name="Junker A."/>
            <person name="Volland S."/>
            <person name="Daniel R."/>
            <person name="Buchs J."/>
            <person name="Liebl W."/>
            <person name="Ehrenreich A."/>
        </authorList>
    </citation>
    <scope>NUCLEOTIDE SEQUENCE [LARGE SCALE GENOMIC DNA]</scope>
    <source>
        <strain evidence="8">DSM 3504</strain>
    </source>
</reference>
<comment type="function">
    <text evidence="7">Catalyzes the NAD(P)-dependent oxidation of 4-(phosphooxy)-L-threonine (HTP) into 2-amino-3-oxo-4-(phosphooxy)butyric acid which spontaneously decarboxylates to form 3-amino-2-oxopropyl phosphate (AHAP).</text>
</comment>
<dbReference type="KEGG" id="goy:GLS_c23850"/>
<dbReference type="PANTHER" id="PTHR30004:SF6">
    <property type="entry name" value="D-THREONATE 4-PHOSPHATE DEHYDROGENASE"/>
    <property type="match status" value="1"/>
</dbReference>
<evidence type="ECO:0000256" key="7">
    <source>
        <dbReference type="HAMAP-Rule" id="MF_00536"/>
    </source>
</evidence>
<keyword evidence="3 7" id="KW-0521">NADP</keyword>
<dbReference type="NCBIfam" id="NF003699">
    <property type="entry name" value="PRK05312.1"/>
    <property type="match status" value="1"/>
</dbReference>
<dbReference type="AlphaFoldDB" id="A0A067Z7A3"/>
<comment type="catalytic activity">
    <reaction evidence="7">
        <text>4-(phosphooxy)-L-threonine + NAD(+) = 3-amino-2-oxopropyl phosphate + CO2 + NADH</text>
        <dbReference type="Rhea" id="RHEA:32275"/>
        <dbReference type="ChEBI" id="CHEBI:16526"/>
        <dbReference type="ChEBI" id="CHEBI:57279"/>
        <dbReference type="ChEBI" id="CHEBI:57540"/>
        <dbReference type="ChEBI" id="CHEBI:57945"/>
        <dbReference type="ChEBI" id="CHEBI:58452"/>
        <dbReference type="EC" id="1.1.1.262"/>
    </reaction>
</comment>
<feature type="binding site" evidence="7">
    <location>
        <position position="271"/>
    </location>
    <ligand>
        <name>substrate</name>
    </ligand>
</feature>
<comment type="subunit">
    <text evidence="7">Homodimer.</text>
</comment>
<evidence type="ECO:0000256" key="5">
    <source>
        <dbReference type="ARBA" id="ARBA00023027"/>
    </source>
</evidence>
<comment type="miscellaneous">
    <text evidence="7">The active site is located at the dimer interface.</text>
</comment>
<keyword evidence="6 7" id="KW-0664">Pyridoxine biosynthesis</keyword>
<comment type="similarity">
    <text evidence="7">Belongs to the PdxA family.</text>
</comment>
<dbReference type="UniPathway" id="UPA00244">
    <property type="reaction ID" value="UER00312"/>
</dbReference>
<evidence type="ECO:0000256" key="4">
    <source>
        <dbReference type="ARBA" id="ARBA00023002"/>
    </source>
</evidence>
<keyword evidence="2 7" id="KW-0479">Metal-binding</keyword>
<comment type="subcellular location">
    <subcellularLocation>
        <location evidence="7">Cytoplasm</location>
    </subcellularLocation>
</comment>
<dbReference type="NCBIfam" id="TIGR00557">
    <property type="entry name" value="pdxA"/>
    <property type="match status" value="1"/>
</dbReference>
<feature type="binding site" evidence="7">
    <location>
        <position position="208"/>
    </location>
    <ligand>
        <name>a divalent metal cation</name>
        <dbReference type="ChEBI" id="CHEBI:60240"/>
        <note>ligand shared between dimeric partners</note>
    </ligand>
</feature>
<dbReference type="GO" id="GO:0050570">
    <property type="term" value="F:4-hydroxythreonine-4-phosphate dehydrogenase activity"/>
    <property type="evidence" value="ECO:0007669"/>
    <property type="project" value="UniProtKB-UniRule"/>
</dbReference>
<dbReference type="GO" id="GO:0042823">
    <property type="term" value="P:pyridoxal phosphate biosynthetic process"/>
    <property type="evidence" value="ECO:0007669"/>
    <property type="project" value="UniProtKB-UniRule"/>
</dbReference>
<organism evidence="8 9">
    <name type="scientific">Gluconobacter oxydans DSM 3504</name>
    <dbReference type="NCBI Taxonomy" id="1288313"/>
    <lineage>
        <taxon>Bacteria</taxon>
        <taxon>Pseudomonadati</taxon>
        <taxon>Pseudomonadota</taxon>
        <taxon>Alphaproteobacteria</taxon>
        <taxon>Acetobacterales</taxon>
        <taxon>Acetobacteraceae</taxon>
        <taxon>Gluconobacter</taxon>
    </lineage>
</organism>
<dbReference type="InterPro" id="IPR037510">
    <property type="entry name" value="PdxA"/>
</dbReference>
<feature type="binding site" evidence="7">
    <location>
        <position position="163"/>
    </location>
    <ligand>
        <name>a divalent metal cation</name>
        <dbReference type="ChEBI" id="CHEBI:60240"/>
        <note>ligand shared between dimeric partners</note>
    </ligand>
</feature>
<comment type="cofactor">
    <cofactor evidence="7">
        <name>Zn(2+)</name>
        <dbReference type="ChEBI" id="CHEBI:29105"/>
    </cofactor>
    <cofactor evidence="7">
        <name>Mg(2+)</name>
        <dbReference type="ChEBI" id="CHEBI:18420"/>
    </cofactor>
    <cofactor evidence="7">
        <name>Co(2+)</name>
        <dbReference type="ChEBI" id="CHEBI:48828"/>
    </cofactor>
    <text evidence="7">Binds 1 divalent metal cation per subunit. Can use ions such as Zn(2+), Mg(2+) or Co(2+).</text>
</comment>
<dbReference type="GO" id="GO:0008270">
    <property type="term" value="F:zinc ion binding"/>
    <property type="evidence" value="ECO:0007669"/>
    <property type="project" value="UniProtKB-UniRule"/>
</dbReference>
<feature type="binding site" evidence="7">
    <location>
        <position position="263"/>
    </location>
    <ligand>
        <name>a divalent metal cation</name>
        <dbReference type="ChEBI" id="CHEBI:60240"/>
        <note>ligand shared between dimeric partners</note>
    </ligand>
</feature>
<evidence type="ECO:0000313" key="9">
    <source>
        <dbReference type="Proteomes" id="UP000031656"/>
    </source>
</evidence>
<dbReference type="RefSeq" id="WP_052327586.1">
    <property type="nucleotide sequence ID" value="NZ_CP004373.1"/>
</dbReference>
<evidence type="ECO:0000256" key="6">
    <source>
        <dbReference type="ARBA" id="ARBA00023096"/>
    </source>
</evidence>
<keyword evidence="4 7" id="KW-0560">Oxidoreductase</keyword>
<dbReference type="GO" id="GO:0050897">
    <property type="term" value="F:cobalt ion binding"/>
    <property type="evidence" value="ECO:0007669"/>
    <property type="project" value="UniProtKB-UniRule"/>
</dbReference>
<dbReference type="GO" id="GO:0000287">
    <property type="term" value="F:magnesium ion binding"/>
    <property type="evidence" value="ECO:0007669"/>
    <property type="project" value="UniProtKB-UniRule"/>
</dbReference>
<dbReference type="EMBL" id="CP004373">
    <property type="protein sequence ID" value="AHK72254.1"/>
    <property type="molecule type" value="Genomic_DNA"/>
</dbReference>
<comment type="pathway">
    <text evidence="7">Cofactor biosynthesis; pyridoxine 5'-phosphate biosynthesis; pyridoxine 5'-phosphate from D-erythrose 4-phosphate: step 4/5.</text>
</comment>
<evidence type="ECO:0000256" key="1">
    <source>
        <dbReference type="ARBA" id="ARBA00022490"/>
    </source>
</evidence>
<dbReference type="GO" id="GO:0005737">
    <property type="term" value="C:cytoplasm"/>
    <property type="evidence" value="ECO:0007669"/>
    <property type="project" value="UniProtKB-SubCell"/>
</dbReference>
<dbReference type="Pfam" id="PF04166">
    <property type="entry name" value="PdxA"/>
    <property type="match status" value="1"/>
</dbReference>
<keyword evidence="7" id="KW-0460">Magnesium</keyword>
<dbReference type="GO" id="GO:0008615">
    <property type="term" value="P:pyridoxine biosynthetic process"/>
    <property type="evidence" value="ECO:0007669"/>
    <property type="project" value="UniProtKB-UniRule"/>
</dbReference>
<dbReference type="GO" id="GO:0051287">
    <property type="term" value="F:NAD binding"/>
    <property type="evidence" value="ECO:0007669"/>
    <property type="project" value="InterPro"/>
</dbReference>
<dbReference type="GeneID" id="56906608"/>
<gene>
    <name evidence="7 8" type="primary">pdxA</name>
    <name evidence="8" type="ORF">GLS_c23850</name>
</gene>
<dbReference type="Proteomes" id="UP000031656">
    <property type="component" value="Chromosome"/>
</dbReference>
<feature type="binding site" evidence="7">
    <location>
        <position position="132"/>
    </location>
    <ligand>
        <name>substrate</name>
    </ligand>
</feature>
<dbReference type="InterPro" id="IPR005255">
    <property type="entry name" value="PdxA_fam"/>
</dbReference>
<dbReference type="HAMAP" id="MF_00536">
    <property type="entry name" value="PdxA"/>
    <property type="match status" value="1"/>
</dbReference>
<keyword evidence="5 7" id="KW-0520">NAD</keyword>
<dbReference type="EC" id="1.1.1.262" evidence="7"/>
<name>A0A067Z7A3_GLUOY</name>
<protein>
    <recommendedName>
        <fullName evidence="7">4-hydroxythreonine-4-phosphate dehydrogenase</fullName>
        <ecNumber evidence="7">1.1.1.262</ecNumber>
    </recommendedName>
    <alternativeName>
        <fullName evidence="7">4-(phosphohydroxy)-L-threonine dehydrogenase</fullName>
    </alternativeName>
</protein>
<proteinExistence type="inferred from homology"/>
<evidence type="ECO:0000256" key="2">
    <source>
        <dbReference type="ARBA" id="ARBA00022723"/>
    </source>
</evidence>
<dbReference type="PANTHER" id="PTHR30004">
    <property type="entry name" value="4-HYDROXYTHREONINE-4-PHOSPHATE DEHYDROGENASE"/>
    <property type="match status" value="1"/>
</dbReference>
<dbReference type="SUPFAM" id="SSF53659">
    <property type="entry name" value="Isocitrate/Isopropylmalate dehydrogenase-like"/>
    <property type="match status" value="1"/>
</dbReference>
<keyword evidence="7" id="KW-0862">Zinc</keyword>
<accession>A0A067Z7A3</accession>
<dbReference type="HOGENOM" id="CLU_040168_1_0_5"/>
<evidence type="ECO:0000256" key="3">
    <source>
        <dbReference type="ARBA" id="ARBA00022857"/>
    </source>
</evidence>